<dbReference type="InterPro" id="IPR029063">
    <property type="entry name" value="SAM-dependent_MTases_sf"/>
</dbReference>
<dbReference type="Proteomes" id="UP000324760">
    <property type="component" value="Chromosome"/>
</dbReference>
<dbReference type="KEGG" id="ncu:F0U83_09330"/>
<name>A0A5P1RB70_9GAMM</name>
<dbReference type="RefSeq" id="WP_138988279.1">
    <property type="nucleotide sequence ID" value="NZ_CP043869.1"/>
</dbReference>
<dbReference type="PANTHER" id="PTHR43591:SF24">
    <property type="entry name" value="2-METHOXY-6-POLYPRENYL-1,4-BENZOQUINOL METHYLASE, MITOCHONDRIAL"/>
    <property type="match status" value="1"/>
</dbReference>
<reference evidence="1 2" key="1">
    <citation type="journal article" date="2019" name="Biochem. Eng. J.">
        <title>Metabolic engineering of the marine bacteria Neptunomonas concharum for the production of acetoin and meso-2,3-butanediol from acetate.</title>
        <authorList>
            <person name="Li W."/>
            <person name="Pu N."/>
            <person name="Liu C.-X."/>
            <person name="Yuan Q.-P."/>
            <person name="Li Z.-J."/>
        </authorList>
    </citation>
    <scope>NUCLEOTIDE SEQUENCE [LARGE SCALE GENOMIC DNA]</scope>
    <source>
        <strain evidence="1 2">JCM17730</strain>
    </source>
</reference>
<evidence type="ECO:0000313" key="1">
    <source>
        <dbReference type="EMBL" id="QEQ96904.1"/>
    </source>
</evidence>
<dbReference type="GO" id="GO:0008168">
    <property type="term" value="F:methyltransferase activity"/>
    <property type="evidence" value="ECO:0007669"/>
    <property type="project" value="UniProtKB-KW"/>
</dbReference>
<keyword evidence="1" id="KW-0808">Transferase</keyword>
<keyword evidence="2" id="KW-1185">Reference proteome</keyword>
<dbReference type="SUPFAM" id="SSF53335">
    <property type="entry name" value="S-adenosyl-L-methionine-dependent methyltransferases"/>
    <property type="match status" value="1"/>
</dbReference>
<accession>A0A5P1RB70</accession>
<proteinExistence type="predicted"/>
<evidence type="ECO:0000313" key="2">
    <source>
        <dbReference type="Proteomes" id="UP000324760"/>
    </source>
</evidence>
<keyword evidence="1" id="KW-0489">Methyltransferase</keyword>
<dbReference type="Gene3D" id="3.40.50.150">
    <property type="entry name" value="Vaccinia Virus protein VP39"/>
    <property type="match status" value="1"/>
</dbReference>
<dbReference type="EMBL" id="CP043869">
    <property type="protein sequence ID" value="QEQ96904.1"/>
    <property type="molecule type" value="Genomic_DNA"/>
</dbReference>
<dbReference type="PANTHER" id="PTHR43591">
    <property type="entry name" value="METHYLTRANSFERASE"/>
    <property type="match status" value="1"/>
</dbReference>
<dbReference type="GO" id="GO:0032259">
    <property type="term" value="P:methylation"/>
    <property type="evidence" value="ECO:0007669"/>
    <property type="project" value="UniProtKB-KW"/>
</dbReference>
<sequence length="270" mass="30124">MTSIDEHYGHFSHLDTILDTIQQAYPEGPSPFQLAPIDQLHIGGIKASDKLLKRIDKASRILEIGSGLGGLSRLYYHNQHKEALYVCLDITHPLNRLNSAINHLTAPHSSSILTADGQSLPFDYDSFDYVVMQHSLLNIPDKKKALQEISRVLSPNGQLILHEVLKGDDYASMRFPVPWASQPDHSHLIEEEALLSLLKEQGFTIGSIEDWTQEALLWRTRQTEKANKVQKPALTPALVLGPDFSVMGSNVQKNLADNAIRIVEVIATPR</sequence>
<protein>
    <submittedName>
        <fullName evidence="1">Methyltransferase domain-containing protein</fullName>
    </submittedName>
</protein>
<dbReference type="OrthoDB" id="529208at2"/>
<dbReference type="Pfam" id="PF13489">
    <property type="entry name" value="Methyltransf_23"/>
    <property type="match status" value="1"/>
</dbReference>
<organism evidence="1 2">
    <name type="scientific">Neptunomonas concharum</name>
    <dbReference type="NCBI Taxonomy" id="1031538"/>
    <lineage>
        <taxon>Bacteria</taxon>
        <taxon>Pseudomonadati</taxon>
        <taxon>Pseudomonadota</taxon>
        <taxon>Gammaproteobacteria</taxon>
        <taxon>Oceanospirillales</taxon>
        <taxon>Oceanospirillaceae</taxon>
        <taxon>Neptunomonas</taxon>
    </lineage>
</organism>
<gene>
    <name evidence="1" type="ORF">F0U83_09330</name>
</gene>
<dbReference type="CDD" id="cd02440">
    <property type="entry name" value="AdoMet_MTases"/>
    <property type="match status" value="1"/>
</dbReference>
<dbReference type="AlphaFoldDB" id="A0A5P1RB70"/>